<dbReference type="SUPFAM" id="SSF52151">
    <property type="entry name" value="FabD/lysophospholipase-like"/>
    <property type="match status" value="1"/>
</dbReference>
<evidence type="ECO:0000256" key="3">
    <source>
        <dbReference type="ARBA" id="ARBA00023098"/>
    </source>
</evidence>
<keyword evidence="3 4" id="KW-0443">Lipid metabolism</keyword>
<accession>A0ABR7H816</accession>
<dbReference type="RefSeq" id="WP_187022392.1">
    <property type="nucleotide sequence ID" value="NZ_JACOPB010000006.1"/>
</dbReference>
<evidence type="ECO:0000259" key="5">
    <source>
        <dbReference type="PROSITE" id="PS51635"/>
    </source>
</evidence>
<evidence type="ECO:0000313" key="7">
    <source>
        <dbReference type="Proteomes" id="UP000634672"/>
    </source>
</evidence>
<dbReference type="Gene3D" id="3.40.1090.10">
    <property type="entry name" value="Cytosolic phospholipase A2 catalytic domain"/>
    <property type="match status" value="2"/>
</dbReference>
<protein>
    <submittedName>
        <fullName evidence="6">Patatin-like phospholipase family protein</fullName>
    </submittedName>
</protein>
<gene>
    <name evidence="6" type="ORF">H8S75_15420</name>
</gene>
<feature type="active site" description="Proton acceptor" evidence="4">
    <location>
        <position position="190"/>
    </location>
</feature>
<dbReference type="InterPro" id="IPR016035">
    <property type="entry name" value="Acyl_Trfase/lysoPLipase"/>
</dbReference>
<keyword evidence="2 4" id="KW-0442">Lipid degradation</keyword>
<dbReference type="PANTHER" id="PTHR14226">
    <property type="entry name" value="NEUROPATHY TARGET ESTERASE/SWISS CHEESE D.MELANOGASTER"/>
    <property type="match status" value="1"/>
</dbReference>
<evidence type="ECO:0000313" key="6">
    <source>
        <dbReference type="EMBL" id="MBC5709348.1"/>
    </source>
</evidence>
<comment type="caution">
    <text evidence="6">The sequence shown here is derived from an EMBL/GenBank/DDBJ whole genome shotgun (WGS) entry which is preliminary data.</text>
</comment>
<keyword evidence="1 4" id="KW-0378">Hydrolase</keyword>
<dbReference type="PROSITE" id="PS51635">
    <property type="entry name" value="PNPLA"/>
    <property type="match status" value="1"/>
</dbReference>
<dbReference type="Proteomes" id="UP000634672">
    <property type="component" value="Unassembled WGS sequence"/>
</dbReference>
<sequence length="300" mass="32797">MPDYGIAFAGGGTRGAAHVGVLLALEEEGLLPDIVAGTSAGGIVAGIYGAGVDLGMMKEVVQWMSRHGKRFLDPDIIGMIKFLPQLFSRQEVSLTGLLKGNRLMHFLCQLTEGAVIQELPRKVLIPAVDLKSGDTIAFTNLMEGGITDAARRQENVRWEKKGPLCEIMMASASVPAVFQPRRISGYCMVDGGVTNNLPVDLLIAAGVKRVIAVDIGADYKTPHDTSILDIASHSFSIMSRELKECRSSGEIFLLKPELKTGAGLLTFEYMESCMEEGYHYTKRWMKLIKRALEKPVRNQL</sequence>
<feature type="active site" description="Nucleophile" evidence="4">
    <location>
        <position position="39"/>
    </location>
</feature>
<dbReference type="PANTHER" id="PTHR14226:SF29">
    <property type="entry name" value="NEUROPATHY TARGET ESTERASE SWS"/>
    <property type="match status" value="1"/>
</dbReference>
<organism evidence="6 7">
    <name type="scientific">Hungatella hominis</name>
    <dbReference type="NCBI Taxonomy" id="2763050"/>
    <lineage>
        <taxon>Bacteria</taxon>
        <taxon>Bacillati</taxon>
        <taxon>Bacillota</taxon>
        <taxon>Clostridia</taxon>
        <taxon>Lachnospirales</taxon>
        <taxon>Lachnospiraceae</taxon>
        <taxon>Hungatella</taxon>
    </lineage>
</organism>
<feature type="domain" description="PNPLA" evidence="5">
    <location>
        <begin position="6"/>
        <end position="203"/>
    </location>
</feature>
<feature type="short sequence motif" description="DGA/G" evidence="4">
    <location>
        <begin position="190"/>
        <end position="192"/>
    </location>
</feature>
<reference evidence="6 7" key="1">
    <citation type="submission" date="2020-08" db="EMBL/GenBank/DDBJ databases">
        <title>Genome public.</title>
        <authorList>
            <person name="Liu C."/>
            <person name="Sun Q."/>
        </authorList>
    </citation>
    <scope>NUCLEOTIDE SEQUENCE [LARGE SCALE GENOMIC DNA]</scope>
    <source>
        <strain evidence="6 7">NSJ-66</strain>
    </source>
</reference>
<evidence type="ECO:0000256" key="4">
    <source>
        <dbReference type="PROSITE-ProRule" id="PRU01161"/>
    </source>
</evidence>
<dbReference type="InterPro" id="IPR002641">
    <property type="entry name" value="PNPLA_dom"/>
</dbReference>
<evidence type="ECO:0000256" key="2">
    <source>
        <dbReference type="ARBA" id="ARBA00022963"/>
    </source>
</evidence>
<evidence type="ECO:0000256" key="1">
    <source>
        <dbReference type="ARBA" id="ARBA00022801"/>
    </source>
</evidence>
<keyword evidence="7" id="KW-1185">Reference proteome</keyword>
<dbReference type="InterPro" id="IPR050301">
    <property type="entry name" value="NTE"/>
</dbReference>
<feature type="short sequence motif" description="GXGXXG" evidence="4">
    <location>
        <begin position="10"/>
        <end position="15"/>
    </location>
</feature>
<proteinExistence type="predicted"/>
<feature type="short sequence motif" description="GXSXG" evidence="4">
    <location>
        <begin position="37"/>
        <end position="41"/>
    </location>
</feature>
<dbReference type="EMBL" id="JACOPB010000006">
    <property type="protein sequence ID" value="MBC5709348.1"/>
    <property type="molecule type" value="Genomic_DNA"/>
</dbReference>
<dbReference type="Pfam" id="PF01734">
    <property type="entry name" value="Patatin"/>
    <property type="match status" value="1"/>
</dbReference>
<name>A0ABR7H816_9FIRM</name>